<gene>
    <name evidence="4" type="ORF">TGARI_256820</name>
</gene>
<dbReference type="SMART" id="SM00356">
    <property type="entry name" value="ZnF_C3H1"/>
    <property type="match status" value="1"/>
</dbReference>
<comment type="caution">
    <text evidence="4">The sequence shown here is derived from an EMBL/GenBank/DDBJ whole genome shotgun (WGS) entry which is preliminary data.</text>
</comment>
<feature type="compositionally biased region" description="Basic and acidic residues" evidence="2">
    <location>
        <begin position="159"/>
        <end position="170"/>
    </location>
</feature>
<dbReference type="AlphaFoldDB" id="A0A139Y432"/>
<feature type="compositionally biased region" description="Acidic residues" evidence="2">
    <location>
        <begin position="1"/>
        <end position="38"/>
    </location>
</feature>
<evidence type="ECO:0000313" key="5">
    <source>
        <dbReference type="Proteomes" id="UP000074247"/>
    </source>
</evidence>
<dbReference type="Pfam" id="PF00642">
    <property type="entry name" value="zf-CCCH"/>
    <property type="match status" value="1"/>
</dbReference>
<feature type="region of interest" description="Disordered" evidence="2">
    <location>
        <begin position="293"/>
        <end position="381"/>
    </location>
</feature>
<dbReference type="InterPro" id="IPR036322">
    <property type="entry name" value="WD40_repeat_dom_sf"/>
</dbReference>
<evidence type="ECO:0000259" key="3">
    <source>
        <dbReference type="PROSITE" id="PS50103"/>
    </source>
</evidence>
<feature type="domain" description="C3H1-type" evidence="3">
    <location>
        <begin position="382"/>
        <end position="410"/>
    </location>
</feature>
<dbReference type="VEuPathDB" id="ToxoDB:TGARI_256820"/>
<dbReference type="SUPFAM" id="SSF50978">
    <property type="entry name" value="WD40 repeat-like"/>
    <property type="match status" value="1"/>
</dbReference>
<dbReference type="EMBL" id="AGQS02003984">
    <property type="protein sequence ID" value="KYF45776.1"/>
    <property type="molecule type" value="Genomic_DNA"/>
</dbReference>
<feature type="compositionally biased region" description="Acidic residues" evidence="2">
    <location>
        <begin position="174"/>
        <end position="184"/>
    </location>
</feature>
<sequence>EEEGEEEEGEEEDGEGEEEEGEEEEGEEDREEVGDEMGDIAGTKGGSEDAARCGAIVDERKGNQCEREQVWTQERTFLDCMHMQEINARAKWLAAHPPLPEGCGDAKSARGRRLHFGGRTFDRPGNEGFSSEKEASSAYLDGLRNRPRALLAFVVPPPARRESRKVDLSRDAPYGEEENGVEDEGEKKVESSPSLSTMYREGARGGHNPRGRRGGGPPQPWDRYDDGYGSRPLGQRGLPDGDQHPPPPPPPARSFYAASANPSTRRGNANFAQASFSASRRVVGLDHDDFHRNQRNFSSAFPGDGSSGRTPPHGGSRRNGVPFASRPGHYADGDFARHPRRGRGRSDWGRRGAGARFCDPDGRRGENDASESSMQEAPDAPLPPSAYCRNFAFSGQCKFGVRCRYSHSLQCVGWALEAHAEQPITCSAVNSATADGVPEVFTGGKDRFVRRWAVVVAQAGNPTASPGASGDEASLWLEFECRQEVAVDSEPTTMFFTEGVLFVGLQNGLVLALMPSGELKQLRRHGSAVHALVAIDAVLVSAEWEGRICVWKFENNDFVIAKELDVPGKLTCLKDLCVARPLGDSATAPTPGDTERRFLWAGGTGLTIIDLASMNVVCSLDISDSACARGRERRPMPLALSLVAYENSMLVGFSSGVVKAYSASGQEQFRYDKSAYLSTMAGVMSPDGPLLLFGGPRGAFHALTLPQFEETGQLSAHEEGDVKSILFLSSEFFVTCGEDSVICVWRWAKPQTASSAPS</sequence>
<dbReference type="SMART" id="SM00320">
    <property type="entry name" value="WD40"/>
    <property type="match status" value="3"/>
</dbReference>
<keyword evidence="1" id="KW-0862">Zinc</keyword>
<feature type="compositionally biased region" description="Basic and acidic residues" evidence="2">
    <location>
        <begin position="358"/>
        <end position="367"/>
    </location>
</feature>
<feature type="compositionally biased region" description="Basic and acidic residues" evidence="2">
    <location>
        <begin position="46"/>
        <end position="55"/>
    </location>
</feature>
<proteinExistence type="predicted"/>
<feature type="region of interest" description="Disordered" evidence="2">
    <location>
        <begin position="159"/>
        <end position="272"/>
    </location>
</feature>
<dbReference type="Gene3D" id="6.10.250.3220">
    <property type="match status" value="1"/>
</dbReference>
<name>A0A139Y432_TOXGO</name>
<accession>A0A139Y432</accession>
<dbReference type="InterPro" id="IPR000571">
    <property type="entry name" value="Znf_CCCH"/>
</dbReference>
<feature type="non-terminal residue" evidence="4">
    <location>
        <position position="1"/>
    </location>
</feature>
<dbReference type="OrthoDB" id="331829at2759"/>
<evidence type="ECO:0000313" key="4">
    <source>
        <dbReference type="EMBL" id="KYF45776.1"/>
    </source>
</evidence>
<dbReference type="Pfam" id="PF00400">
    <property type="entry name" value="WD40"/>
    <property type="match status" value="1"/>
</dbReference>
<feature type="zinc finger region" description="C3H1-type" evidence="1">
    <location>
        <begin position="382"/>
        <end position="410"/>
    </location>
</feature>
<evidence type="ECO:0000256" key="2">
    <source>
        <dbReference type="SAM" id="MobiDB-lite"/>
    </source>
</evidence>
<organism evidence="4 5">
    <name type="scientific">Toxoplasma gondii ARI</name>
    <dbReference type="NCBI Taxonomy" id="1074872"/>
    <lineage>
        <taxon>Eukaryota</taxon>
        <taxon>Sar</taxon>
        <taxon>Alveolata</taxon>
        <taxon>Apicomplexa</taxon>
        <taxon>Conoidasida</taxon>
        <taxon>Coccidia</taxon>
        <taxon>Eucoccidiorida</taxon>
        <taxon>Eimeriorina</taxon>
        <taxon>Sarcocystidae</taxon>
        <taxon>Toxoplasma</taxon>
    </lineage>
</organism>
<protein>
    <submittedName>
        <fullName evidence="4">Zinc finger (CCCH type) motif-containing protein</fullName>
    </submittedName>
</protein>
<dbReference type="PROSITE" id="PS50103">
    <property type="entry name" value="ZF_C3H1"/>
    <property type="match status" value="1"/>
</dbReference>
<evidence type="ECO:0000256" key="1">
    <source>
        <dbReference type="PROSITE-ProRule" id="PRU00723"/>
    </source>
</evidence>
<dbReference type="InterPro" id="IPR015943">
    <property type="entry name" value="WD40/YVTN_repeat-like_dom_sf"/>
</dbReference>
<dbReference type="InterPro" id="IPR001680">
    <property type="entry name" value="WD40_rpt"/>
</dbReference>
<keyword evidence="1" id="KW-0479">Metal-binding</keyword>
<dbReference type="Proteomes" id="UP000074247">
    <property type="component" value="Unassembled WGS sequence"/>
</dbReference>
<keyword evidence="1" id="KW-0863">Zinc-finger</keyword>
<dbReference type="GO" id="GO:0008270">
    <property type="term" value="F:zinc ion binding"/>
    <property type="evidence" value="ECO:0007669"/>
    <property type="project" value="UniProtKB-KW"/>
</dbReference>
<dbReference type="Gene3D" id="2.130.10.10">
    <property type="entry name" value="YVTN repeat-like/Quinoprotein amine dehydrogenase"/>
    <property type="match status" value="1"/>
</dbReference>
<feature type="region of interest" description="Disordered" evidence="2">
    <location>
        <begin position="1"/>
        <end position="55"/>
    </location>
</feature>
<reference evidence="4 5" key="1">
    <citation type="journal article" date="2016" name="Nat. Commun.">
        <title>Local admixture of amplified and diversified secreted pathogenesis determinants shapes mosaic Toxoplasma gondii genomes.</title>
        <authorList>
            <person name="Lorenzi H."/>
            <person name="Khan A."/>
            <person name="Behnke M.S."/>
            <person name="Namasivayam S."/>
            <person name="Swapna L.S."/>
            <person name="Hadjithomas M."/>
            <person name="Karamycheva S."/>
            <person name="Pinney D."/>
            <person name="Brunk B.P."/>
            <person name="Ajioka J.W."/>
            <person name="Ajzenberg D."/>
            <person name="Boothroyd J.C."/>
            <person name="Boyle J.P."/>
            <person name="Darde M.L."/>
            <person name="Diaz-Miranda M.A."/>
            <person name="Dubey J.P."/>
            <person name="Fritz H.M."/>
            <person name="Gennari S.M."/>
            <person name="Gregory B.D."/>
            <person name="Kim K."/>
            <person name="Saeij J.P."/>
            <person name="Su C."/>
            <person name="White M.W."/>
            <person name="Zhu X.Q."/>
            <person name="Howe D.K."/>
            <person name="Rosenthal B.M."/>
            <person name="Grigg M.E."/>
            <person name="Parkinson J."/>
            <person name="Liu L."/>
            <person name="Kissinger J.C."/>
            <person name="Roos D.S."/>
            <person name="Sibley L.D."/>
        </authorList>
    </citation>
    <scope>NUCLEOTIDE SEQUENCE [LARGE SCALE GENOMIC DNA]</scope>
    <source>
        <strain evidence="4 5">ARI</strain>
    </source>
</reference>